<comment type="caution">
    <text evidence="2">The sequence shown here is derived from an EMBL/GenBank/DDBJ whole genome shotgun (WGS) entry which is preliminary data.</text>
</comment>
<name>A0A5B7H0F4_PORTR</name>
<evidence type="ECO:0000256" key="1">
    <source>
        <dbReference type="SAM" id="MobiDB-lite"/>
    </source>
</evidence>
<feature type="region of interest" description="Disordered" evidence="1">
    <location>
        <begin position="173"/>
        <end position="194"/>
    </location>
</feature>
<sequence>MEHENLGCTSLVQHSINTADSPPIKQPHRCVQLAKREEMRLPLDLATGRLPGKELPQMAPEFVVALQQQMEATRRQVLSNLHLVVQAMTRWYQLRARDAQYAVGGPHLAVQSPQEMSPHSEAAELLGTCEGPYTILQRLLAVTYKLGDGTSRRLRIVCVDRLWAAVEEGHFTWGQQGPPSSPDSEVEGEGGINN</sequence>
<gene>
    <name evidence="2" type="ORF">E2C01_058660</name>
</gene>
<keyword evidence="3" id="KW-1185">Reference proteome</keyword>
<evidence type="ECO:0000313" key="2">
    <source>
        <dbReference type="EMBL" id="MPC64542.1"/>
    </source>
</evidence>
<proteinExistence type="predicted"/>
<reference evidence="2 3" key="1">
    <citation type="submission" date="2019-05" db="EMBL/GenBank/DDBJ databases">
        <title>Another draft genome of Portunus trituberculatus and its Hox gene families provides insights of decapod evolution.</title>
        <authorList>
            <person name="Jeong J.-H."/>
            <person name="Song I."/>
            <person name="Kim S."/>
            <person name="Choi T."/>
            <person name="Kim D."/>
            <person name="Ryu S."/>
            <person name="Kim W."/>
        </authorList>
    </citation>
    <scope>NUCLEOTIDE SEQUENCE [LARGE SCALE GENOMIC DNA]</scope>
    <source>
        <tissue evidence="2">Muscle</tissue>
    </source>
</reference>
<protein>
    <submittedName>
        <fullName evidence="2">Uncharacterized protein</fullName>
    </submittedName>
</protein>
<evidence type="ECO:0000313" key="3">
    <source>
        <dbReference type="Proteomes" id="UP000324222"/>
    </source>
</evidence>
<dbReference type="EMBL" id="VSRR010022224">
    <property type="protein sequence ID" value="MPC64542.1"/>
    <property type="molecule type" value="Genomic_DNA"/>
</dbReference>
<organism evidence="2 3">
    <name type="scientific">Portunus trituberculatus</name>
    <name type="common">Swimming crab</name>
    <name type="synonym">Neptunus trituberculatus</name>
    <dbReference type="NCBI Taxonomy" id="210409"/>
    <lineage>
        <taxon>Eukaryota</taxon>
        <taxon>Metazoa</taxon>
        <taxon>Ecdysozoa</taxon>
        <taxon>Arthropoda</taxon>
        <taxon>Crustacea</taxon>
        <taxon>Multicrustacea</taxon>
        <taxon>Malacostraca</taxon>
        <taxon>Eumalacostraca</taxon>
        <taxon>Eucarida</taxon>
        <taxon>Decapoda</taxon>
        <taxon>Pleocyemata</taxon>
        <taxon>Brachyura</taxon>
        <taxon>Eubrachyura</taxon>
        <taxon>Portunoidea</taxon>
        <taxon>Portunidae</taxon>
        <taxon>Portuninae</taxon>
        <taxon>Portunus</taxon>
    </lineage>
</organism>
<dbReference type="Proteomes" id="UP000324222">
    <property type="component" value="Unassembled WGS sequence"/>
</dbReference>
<accession>A0A5B7H0F4</accession>
<dbReference type="AlphaFoldDB" id="A0A5B7H0F4"/>
<dbReference type="OrthoDB" id="6374606at2759"/>